<feature type="domain" description="VOC" evidence="1">
    <location>
        <begin position="5"/>
        <end position="126"/>
    </location>
</feature>
<sequence length="133" mass="14879">MVTTMKDMVAMLICDDVQESIEFYKSVLGFSVVNRMDTVGKTGWASLNNGSVQLMLASPGYISEPLKSNGRYSQAMYYFYPEDVESLHAQIRRSGLTASDLTARFYGMTEFEMLDPSGHVLVFGQETMKKSTT</sequence>
<dbReference type="Gene3D" id="3.10.180.10">
    <property type="entry name" value="2,3-Dihydroxybiphenyl 1,2-Dioxygenase, domain 1"/>
    <property type="match status" value="1"/>
</dbReference>
<dbReference type="RefSeq" id="WP_077027602.1">
    <property type="nucleotide sequence ID" value="NZ_CP017641.1"/>
</dbReference>
<evidence type="ECO:0000313" key="3">
    <source>
        <dbReference type="Proteomes" id="UP000187735"/>
    </source>
</evidence>
<gene>
    <name evidence="2" type="ORF">Fuma_06282</name>
</gene>
<name>A0A1P8WRC6_9PLAN</name>
<dbReference type="PROSITE" id="PS51819">
    <property type="entry name" value="VOC"/>
    <property type="match status" value="1"/>
</dbReference>
<dbReference type="SUPFAM" id="SSF54593">
    <property type="entry name" value="Glyoxalase/Bleomycin resistance protein/Dihydroxybiphenyl dioxygenase"/>
    <property type="match status" value="1"/>
</dbReference>
<dbReference type="InterPro" id="IPR004360">
    <property type="entry name" value="Glyas_Fos-R_dOase_dom"/>
</dbReference>
<proteinExistence type="predicted"/>
<dbReference type="EMBL" id="CP017641">
    <property type="protein sequence ID" value="APZ96610.1"/>
    <property type="molecule type" value="Genomic_DNA"/>
</dbReference>
<evidence type="ECO:0000259" key="1">
    <source>
        <dbReference type="PROSITE" id="PS51819"/>
    </source>
</evidence>
<reference evidence="2 3" key="1">
    <citation type="journal article" date="2016" name="Front. Microbiol.">
        <title>Fuerstia marisgermanicae gen. nov., sp. nov., an Unusual Member of the Phylum Planctomycetes from the German Wadden Sea.</title>
        <authorList>
            <person name="Kohn T."/>
            <person name="Heuer A."/>
            <person name="Jogler M."/>
            <person name="Vollmers J."/>
            <person name="Boedeker C."/>
            <person name="Bunk B."/>
            <person name="Rast P."/>
            <person name="Borchert D."/>
            <person name="Glockner I."/>
            <person name="Freese H.M."/>
            <person name="Klenk H.P."/>
            <person name="Overmann J."/>
            <person name="Kaster A.K."/>
            <person name="Rohde M."/>
            <person name="Wiegand S."/>
            <person name="Jogler C."/>
        </authorList>
    </citation>
    <scope>NUCLEOTIDE SEQUENCE [LARGE SCALE GENOMIC DNA]</scope>
    <source>
        <strain evidence="2 3">NH11</strain>
    </source>
</reference>
<dbReference type="InterPro" id="IPR037523">
    <property type="entry name" value="VOC_core"/>
</dbReference>
<protein>
    <submittedName>
        <fullName evidence="2">Glyoxalase-like domain protein</fullName>
    </submittedName>
</protein>
<dbReference type="OrthoDB" id="214074at2"/>
<dbReference type="STRING" id="1891926.Fuma_06282"/>
<evidence type="ECO:0000313" key="2">
    <source>
        <dbReference type="EMBL" id="APZ96610.1"/>
    </source>
</evidence>
<accession>A0A1P8WRC6</accession>
<dbReference type="AlphaFoldDB" id="A0A1P8WRC6"/>
<organism evidence="2 3">
    <name type="scientific">Fuerstiella marisgermanici</name>
    <dbReference type="NCBI Taxonomy" id="1891926"/>
    <lineage>
        <taxon>Bacteria</taxon>
        <taxon>Pseudomonadati</taxon>
        <taxon>Planctomycetota</taxon>
        <taxon>Planctomycetia</taxon>
        <taxon>Planctomycetales</taxon>
        <taxon>Planctomycetaceae</taxon>
        <taxon>Fuerstiella</taxon>
    </lineage>
</organism>
<dbReference type="Pfam" id="PF00903">
    <property type="entry name" value="Glyoxalase"/>
    <property type="match status" value="1"/>
</dbReference>
<dbReference type="InterPro" id="IPR029068">
    <property type="entry name" value="Glyas_Bleomycin-R_OHBP_Dase"/>
</dbReference>
<keyword evidence="3" id="KW-1185">Reference proteome</keyword>
<dbReference type="Proteomes" id="UP000187735">
    <property type="component" value="Chromosome"/>
</dbReference>
<dbReference type="KEGG" id="fmr:Fuma_06282"/>